<dbReference type="InterPro" id="IPR025877">
    <property type="entry name" value="MobA-like_NTP_Trfase"/>
</dbReference>
<dbReference type="GO" id="GO:0050188">
    <property type="term" value="F:phosphoenolpyruvate mutase activity"/>
    <property type="evidence" value="ECO:0007669"/>
    <property type="project" value="UniProtKB-EC"/>
</dbReference>
<name>A0ABN8VVV0_9BACT</name>
<dbReference type="InterPro" id="IPR039556">
    <property type="entry name" value="ICL/PEPM"/>
</dbReference>
<evidence type="ECO:0000259" key="4">
    <source>
        <dbReference type="Pfam" id="PF12804"/>
    </source>
</evidence>
<dbReference type="SUPFAM" id="SSF53448">
    <property type="entry name" value="Nucleotide-diphospho-sugar transferases"/>
    <property type="match status" value="1"/>
</dbReference>
<sequence length="589" mass="65972">MTLLNKTLPEHRRGKLKELLSQGHLVRAIEAHNGLSGIIADNARIEGKDGADRQVVREFDAIWESSLTDSASKGHPDIEIISFDSRLHTIHEILAVTKKPMIVDGDTGGDPNMFEYTVSKLERAGVSAVIIEDKVFPKRNSLEAGTTQTLQEPQAFAYKIKRGKAVQMTGDFMIIARLESLIAGLGLDDALMRARLYLEAGADGIMIHSKSKDPSEILEFATRYQSLLAELEMDKPLVCVPTTYNNIVEDELKASGFQIIIYANHLLRSAYKTMLETARTILLNQRSFEADPLCAPLRDIFDAVGFLDVKEKDRLDESNKNTPVIIPAAGRAPDIEKILGDKPKPMLDIAGKTLLSRQIKALNVNRLTDITVVTGYGKEQMQAEGVAFVEAPDYEKNTELDSILAAESKMANGFIMLYSDILVEYSVFSKLLASREDIVLVVDNSIQYLESVEGKATDYVISRNQRNRERRTINFDYQNTIAKIGKKIDPALATHEFIGLAKFTKTGAEQFLETYHDVRQNLRGKIQEAEDISKFRLTDLVQEMIDRGFNVHYLEIHKGWLEIHFPQDIELANELFVARAPDAPQIPTP</sequence>
<evidence type="ECO:0000313" key="6">
    <source>
        <dbReference type="Proteomes" id="UP001157733"/>
    </source>
</evidence>
<dbReference type="Pfam" id="PF12804">
    <property type="entry name" value="NTP_transf_3"/>
    <property type="match status" value="1"/>
</dbReference>
<dbReference type="Pfam" id="PF13714">
    <property type="entry name" value="PEP_mutase"/>
    <property type="match status" value="1"/>
</dbReference>
<keyword evidence="6" id="KW-1185">Reference proteome</keyword>
<dbReference type="InterPro" id="IPR015813">
    <property type="entry name" value="Pyrv/PenolPyrv_kinase-like_dom"/>
</dbReference>
<reference evidence="5 6" key="1">
    <citation type="submission" date="2022-09" db="EMBL/GenBank/DDBJ databases">
        <authorList>
            <person name="Kop L."/>
        </authorList>
    </citation>
    <scope>NUCLEOTIDE SEQUENCE [LARGE SCALE GENOMIC DNA]</scope>
    <source>
        <strain evidence="5 6">347</strain>
    </source>
</reference>
<dbReference type="Gene3D" id="3.20.20.60">
    <property type="entry name" value="Phosphoenolpyruvate-binding domains"/>
    <property type="match status" value="1"/>
</dbReference>
<dbReference type="Proteomes" id="UP001157733">
    <property type="component" value="Chromosome"/>
</dbReference>
<dbReference type="RefSeq" id="WP_282010842.1">
    <property type="nucleotide sequence ID" value="NZ_OX336137.1"/>
</dbReference>
<dbReference type="PANTHER" id="PTHR42905">
    <property type="entry name" value="PHOSPHOENOLPYRUVATE CARBOXYLASE"/>
    <property type="match status" value="1"/>
</dbReference>
<comment type="similarity">
    <text evidence="3">Belongs to the isocitrate lyase/PEP mutase superfamily. PEP mutase family.</text>
</comment>
<dbReference type="InterPro" id="IPR040442">
    <property type="entry name" value="Pyrv_kinase-like_dom_sf"/>
</dbReference>
<dbReference type="InterPro" id="IPR012698">
    <property type="entry name" value="PEnolPyrv_PMutase_core"/>
</dbReference>
<evidence type="ECO:0000256" key="3">
    <source>
        <dbReference type="ARBA" id="ARBA00038455"/>
    </source>
</evidence>
<dbReference type="NCBIfam" id="TIGR02320">
    <property type="entry name" value="PEP_mutase"/>
    <property type="match status" value="1"/>
</dbReference>
<organism evidence="5 6">
    <name type="scientific">Nitrospina watsonii</name>
    <dbReference type="NCBI Taxonomy" id="1323948"/>
    <lineage>
        <taxon>Bacteria</taxon>
        <taxon>Pseudomonadati</taxon>
        <taxon>Nitrospinota/Tectimicrobiota group</taxon>
        <taxon>Nitrospinota</taxon>
        <taxon>Nitrospinia</taxon>
        <taxon>Nitrospinales</taxon>
        <taxon>Nitrospinaceae</taxon>
        <taxon>Nitrospina</taxon>
    </lineage>
</organism>
<proteinExistence type="inferred from homology"/>
<gene>
    <name evidence="5" type="ORF">NSPWAT_1068</name>
</gene>
<evidence type="ECO:0000256" key="2">
    <source>
        <dbReference type="ARBA" id="ARBA00024063"/>
    </source>
</evidence>
<evidence type="ECO:0000313" key="5">
    <source>
        <dbReference type="EMBL" id="CAI2717927.1"/>
    </source>
</evidence>
<keyword evidence="1 5" id="KW-0413">Isomerase</keyword>
<dbReference type="SUPFAM" id="SSF51621">
    <property type="entry name" value="Phosphoenolpyruvate/pyruvate domain"/>
    <property type="match status" value="1"/>
</dbReference>
<dbReference type="EC" id="5.4.2.9" evidence="2"/>
<feature type="domain" description="MobA-like NTP transferase" evidence="4">
    <location>
        <begin position="325"/>
        <end position="444"/>
    </location>
</feature>
<accession>A0ABN8VVV0</accession>
<dbReference type="Gene3D" id="3.90.550.10">
    <property type="entry name" value="Spore Coat Polysaccharide Biosynthesis Protein SpsA, Chain A"/>
    <property type="match status" value="1"/>
</dbReference>
<dbReference type="PANTHER" id="PTHR42905:SF7">
    <property type="entry name" value="PHOSPHOENOLPYRUVATE PHOSPHOMUTASE"/>
    <property type="match status" value="1"/>
</dbReference>
<dbReference type="EMBL" id="OX336137">
    <property type="protein sequence ID" value="CAI2717927.1"/>
    <property type="molecule type" value="Genomic_DNA"/>
</dbReference>
<evidence type="ECO:0000256" key="1">
    <source>
        <dbReference type="ARBA" id="ARBA00023235"/>
    </source>
</evidence>
<dbReference type="InterPro" id="IPR029044">
    <property type="entry name" value="Nucleotide-diphossugar_trans"/>
</dbReference>
<protein>
    <recommendedName>
        <fullName evidence="2">phosphoenolpyruvate mutase</fullName>
        <ecNumber evidence="2">5.4.2.9</ecNumber>
    </recommendedName>
</protein>
<dbReference type="CDD" id="cd00377">
    <property type="entry name" value="ICL_PEPM"/>
    <property type="match status" value="1"/>
</dbReference>